<evidence type="ECO:0000313" key="3">
    <source>
        <dbReference type="Proteomes" id="UP000218238"/>
    </source>
</evidence>
<comment type="caution">
    <text evidence="2">The sequence shown here is derived from an EMBL/GenBank/DDBJ whole genome shotgun (WGS) entry which is preliminary data.</text>
</comment>
<dbReference type="AlphaFoldDB" id="A0A2A2TNN3"/>
<feature type="region of interest" description="Disordered" evidence="1">
    <location>
        <begin position="310"/>
        <end position="341"/>
    </location>
</feature>
<accession>A0A2A2TNN3</accession>
<protein>
    <submittedName>
        <fullName evidence="2">Uncharacterized protein</fullName>
    </submittedName>
</protein>
<sequence length="603" mass="65623">MKLQQAGWIQEKYVLVANDAANFASEDKMFKFGFLEKANKGNCESPDNCQQTIGIVDVTSIGKTLVTLLVLSTAMPTQASAEDAVFYEQQSGSQGFSDSKSHKSGFDSQLGSKVKSQVEFKSKPLLEDALESDVTLESKSDRLDYSKPNIFGNSNSAIAPPEIIVWEGTAVNLNIDDPSPNLSPKRREALIKFSIPHSLIGKGGRGVRSENIDEDDPSPNLSPKRREALIKFSIPHSLLGKGGRGVRSENIDEDDPSPNLSPKRREALIKSSIPHSLLGKGGTGVRSVQQLNEVLYQQVFASSELKFSQLEQSQSEQNQSEPDKRNSQIVDNAPEPVLENPKPEEILEQLEKLPNTDIPLPPQDRGYLSSPGITISNPNGYGADNNTIFAVADYQKRTRFTRTSDGELAFGIGLGNAVKFVGAELTYTLNSLGTSQDLGSGAFSIKLHRRIAEDLAVAIGWNQFADVYIGERRVDFDYPKNSYYAVVTKVFKTREFINQPFSRVAVTAGIGSGQFLPFDTIRRAVSLGENPTGLNVFGSVGVRVFEPVSVIVEWTGQDLAVGLSIVPFKNLPFVITPAFRDIAGAGDGDGARFIMGAGVSLRL</sequence>
<evidence type="ECO:0000313" key="2">
    <source>
        <dbReference type="EMBL" id="PAX60052.1"/>
    </source>
</evidence>
<feature type="region of interest" description="Disordered" evidence="1">
    <location>
        <begin position="240"/>
        <end position="262"/>
    </location>
</feature>
<dbReference type="Proteomes" id="UP000218238">
    <property type="component" value="Unassembled WGS sequence"/>
</dbReference>
<gene>
    <name evidence="2" type="ORF">CK510_03805</name>
</gene>
<feature type="region of interest" description="Disordered" evidence="1">
    <location>
        <begin position="202"/>
        <end position="223"/>
    </location>
</feature>
<dbReference type="EMBL" id="NTFS01000024">
    <property type="protein sequence ID" value="PAX60052.1"/>
    <property type="molecule type" value="Genomic_DNA"/>
</dbReference>
<organism evidence="2 3">
    <name type="scientific">Brunnivagina elsteri CCALA 953</name>
    <dbReference type="NCBI Taxonomy" id="987040"/>
    <lineage>
        <taxon>Bacteria</taxon>
        <taxon>Bacillati</taxon>
        <taxon>Cyanobacteriota</taxon>
        <taxon>Cyanophyceae</taxon>
        <taxon>Nostocales</taxon>
        <taxon>Calotrichaceae</taxon>
        <taxon>Brunnivagina</taxon>
    </lineage>
</organism>
<feature type="compositionally biased region" description="Low complexity" evidence="1">
    <location>
        <begin position="310"/>
        <end position="320"/>
    </location>
</feature>
<evidence type="ECO:0000256" key="1">
    <source>
        <dbReference type="SAM" id="MobiDB-lite"/>
    </source>
</evidence>
<proteinExistence type="predicted"/>
<dbReference type="RefSeq" id="WP_095720424.1">
    <property type="nucleotide sequence ID" value="NZ_NTFS01000024.1"/>
</dbReference>
<name>A0A2A2TNN3_9CYAN</name>
<keyword evidence="3" id="KW-1185">Reference proteome</keyword>
<reference evidence="2 3" key="1">
    <citation type="submission" date="2017-08" db="EMBL/GenBank/DDBJ databases">
        <title>Draft genome sequence of filamentous cyanobacterium Calothrix elsteri CCALA 953.</title>
        <authorList>
            <person name="Gagunashvili A.N."/>
            <person name="Elster J."/>
            <person name="Andresson O.S."/>
        </authorList>
    </citation>
    <scope>NUCLEOTIDE SEQUENCE [LARGE SCALE GENOMIC DNA]</scope>
    <source>
        <strain evidence="2 3">CCALA 953</strain>
    </source>
</reference>